<dbReference type="GO" id="GO:0016579">
    <property type="term" value="P:protein deubiquitination"/>
    <property type="evidence" value="ECO:0007669"/>
    <property type="project" value="InterPro"/>
</dbReference>
<comment type="caution">
    <text evidence="2">The sequence shown here is derived from an EMBL/GenBank/DDBJ whole genome shotgun (WGS) entry which is preliminary data.</text>
</comment>
<evidence type="ECO:0000313" key="3">
    <source>
        <dbReference type="Proteomes" id="UP001162131"/>
    </source>
</evidence>
<dbReference type="CDD" id="cd02674">
    <property type="entry name" value="Peptidase_C19R"/>
    <property type="match status" value="1"/>
</dbReference>
<dbReference type="InterPro" id="IPR050185">
    <property type="entry name" value="Ub_carboxyl-term_hydrolase"/>
</dbReference>
<dbReference type="GO" id="GO:0004843">
    <property type="term" value="F:cysteine-type deubiquitinase activity"/>
    <property type="evidence" value="ECO:0007669"/>
    <property type="project" value="InterPro"/>
</dbReference>
<name>A0AAU9JBR6_9CILI</name>
<proteinExistence type="predicted"/>
<gene>
    <name evidence="2" type="ORF">BSTOLATCC_MIC31794</name>
</gene>
<evidence type="ECO:0000259" key="1">
    <source>
        <dbReference type="PROSITE" id="PS50235"/>
    </source>
</evidence>
<dbReference type="Gene3D" id="3.90.70.10">
    <property type="entry name" value="Cysteine proteinases"/>
    <property type="match status" value="1"/>
</dbReference>
<evidence type="ECO:0000313" key="2">
    <source>
        <dbReference type="EMBL" id="CAG9322676.1"/>
    </source>
</evidence>
<keyword evidence="3" id="KW-1185">Reference proteome</keyword>
<dbReference type="EMBL" id="CAJZBQ010000032">
    <property type="protein sequence ID" value="CAG9322676.1"/>
    <property type="molecule type" value="Genomic_DNA"/>
</dbReference>
<dbReference type="PANTHER" id="PTHR21646">
    <property type="entry name" value="UBIQUITIN CARBOXYL-TERMINAL HYDROLASE"/>
    <property type="match status" value="1"/>
</dbReference>
<organism evidence="2 3">
    <name type="scientific">Blepharisma stoltei</name>
    <dbReference type="NCBI Taxonomy" id="1481888"/>
    <lineage>
        <taxon>Eukaryota</taxon>
        <taxon>Sar</taxon>
        <taxon>Alveolata</taxon>
        <taxon>Ciliophora</taxon>
        <taxon>Postciliodesmatophora</taxon>
        <taxon>Heterotrichea</taxon>
        <taxon>Heterotrichida</taxon>
        <taxon>Blepharismidae</taxon>
        <taxon>Blepharisma</taxon>
    </lineage>
</organism>
<dbReference type="Proteomes" id="UP001162131">
    <property type="component" value="Unassembled WGS sequence"/>
</dbReference>
<dbReference type="InterPro" id="IPR001394">
    <property type="entry name" value="Peptidase_C19_UCH"/>
</dbReference>
<dbReference type="AlphaFoldDB" id="A0AAU9JBR6"/>
<dbReference type="InterPro" id="IPR038765">
    <property type="entry name" value="Papain-like_cys_pep_sf"/>
</dbReference>
<protein>
    <recommendedName>
        <fullName evidence="1">USP domain-containing protein</fullName>
    </recommendedName>
</protein>
<dbReference type="Pfam" id="PF00443">
    <property type="entry name" value="UCH"/>
    <property type="match status" value="1"/>
</dbReference>
<dbReference type="InterPro" id="IPR028889">
    <property type="entry name" value="USP"/>
</dbReference>
<dbReference type="PROSITE" id="PS00972">
    <property type="entry name" value="USP_1"/>
    <property type="match status" value="1"/>
</dbReference>
<dbReference type="SUPFAM" id="SSF54001">
    <property type="entry name" value="Cysteine proteinases"/>
    <property type="match status" value="1"/>
</dbReference>
<reference evidence="2" key="1">
    <citation type="submission" date="2021-09" db="EMBL/GenBank/DDBJ databases">
        <authorList>
            <consortium name="AG Swart"/>
            <person name="Singh M."/>
            <person name="Singh A."/>
            <person name="Seah K."/>
            <person name="Emmerich C."/>
        </authorList>
    </citation>
    <scope>NUCLEOTIDE SEQUENCE</scope>
    <source>
        <strain evidence="2">ATCC30299</strain>
    </source>
</reference>
<dbReference type="PROSITE" id="PS50235">
    <property type="entry name" value="USP_3"/>
    <property type="match status" value="1"/>
</dbReference>
<accession>A0AAU9JBR6</accession>
<dbReference type="InterPro" id="IPR018200">
    <property type="entry name" value="USP_CS"/>
</dbReference>
<feature type="domain" description="USP" evidence="1">
    <location>
        <begin position="64"/>
        <end position="394"/>
    </location>
</feature>
<sequence length="428" mass="49540">MGSGCCKDVEREEKNAKDASISVINTRTDEGEQEIYTIIQDNYLTIPNTFNSDKFNKSKDIGVSGLENLGNTCYINSVLQCLFNCQPLMDYFLSGVHIKDLNILNQNGNRRAVTLAFAELANAYWTKSYDVMVPRFFVKSIWNTIGAITPRKENDAYELLLALLNLISEDLNRANKIQLMSPLKSNKTSELKAAQAWQEELDKNSSIVVDLFQGQLRSTVSCTECNFASQTFEIFFSLSLAIPNKEKPISIDDCLELFTRPEELDKPWCCPRCKHEVKAIKKIDLWKVPPILIIHLKRKEIITKRNQVKEQLFDRASSKIDIAQWVSAFQRENPVYEMFAKINYESNLKSRHYTATVRHKNNQTWQFFDDSDAYYAEEEPLLDKDSYVLFYQRVTGNAYYRQSKNMPKYWPHLVANHLNRVVLETLEP</sequence>